<evidence type="ECO:0000256" key="5">
    <source>
        <dbReference type="ARBA" id="ARBA00023288"/>
    </source>
</evidence>
<name>X0WVH4_9ZZZZ</name>
<gene>
    <name evidence="8" type="ORF">S01H1_59954</name>
</gene>
<evidence type="ECO:0000313" key="8">
    <source>
        <dbReference type="EMBL" id="GAG16761.1"/>
    </source>
</evidence>
<comment type="subcellular location">
    <subcellularLocation>
        <location evidence="1">Cell membrane</location>
    </subcellularLocation>
</comment>
<dbReference type="GO" id="GO:0005886">
    <property type="term" value="C:plasma membrane"/>
    <property type="evidence" value="ECO:0007669"/>
    <property type="project" value="UniProtKB-SubCell"/>
</dbReference>
<reference evidence="8" key="1">
    <citation type="journal article" date="2014" name="Front. Microbiol.">
        <title>High frequency of phylogenetically diverse reductive dehalogenase-homologous genes in deep subseafloor sedimentary metagenomes.</title>
        <authorList>
            <person name="Kawai M."/>
            <person name="Futagami T."/>
            <person name="Toyoda A."/>
            <person name="Takaki Y."/>
            <person name="Nishi S."/>
            <person name="Hori S."/>
            <person name="Arai W."/>
            <person name="Tsubouchi T."/>
            <person name="Morono Y."/>
            <person name="Uchiyama I."/>
            <person name="Ito T."/>
            <person name="Fujiyama A."/>
            <person name="Inagaki F."/>
            <person name="Takami H."/>
        </authorList>
    </citation>
    <scope>NUCLEOTIDE SEQUENCE</scope>
    <source>
        <strain evidence="8">Expedition CK06-06</strain>
    </source>
</reference>
<keyword evidence="6" id="KW-1133">Transmembrane helix</keyword>
<protein>
    <recommendedName>
        <fullName evidence="7">ABC transporter substrate-binding protein PnrA-like domain-containing protein</fullName>
    </recommendedName>
</protein>
<dbReference type="InterPro" id="IPR003760">
    <property type="entry name" value="PnrA-like"/>
</dbReference>
<keyword evidence="6" id="KW-0812">Transmembrane</keyword>
<dbReference type="Gene3D" id="3.40.50.2300">
    <property type="match status" value="1"/>
</dbReference>
<comment type="caution">
    <text evidence="8">The sequence shown here is derived from an EMBL/GenBank/DDBJ whole genome shotgun (WGS) entry which is preliminary data.</text>
</comment>
<feature type="transmembrane region" description="Helical" evidence="6">
    <location>
        <begin position="12"/>
        <end position="29"/>
    </location>
</feature>
<evidence type="ECO:0000256" key="2">
    <source>
        <dbReference type="ARBA" id="ARBA00022475"/>
    </source>
</evidence>
<dbReference type="InterPro" id="IPR050957">
    <property type="entry name" value="BMP_lipoprotein"/>
</dbReference>
<feature type="domain" description="ABC transporter substrate-binding protein PnrA-like" evidence="7">
    <location>
        <begin position="37"/>
        <end position="247"/>
    </location>
</feature>
<evidence type="ECO:0000256" key="1">
    <source>
        <dbReference type="ARBA" id="ARBA00004236"/>
    </source>
</evidence>
<feature type="non-terminal residue" evidence="8">
    <location>
        <position position="249"/>
    </location>
</feature>
<dbReference type="AlphaFoldDB" id="X0WVH4"/>
<keyword evidence="5" id="KW-0449">Lipoprotein</keyword>
<dbReference type="Pfam" id="PF02608">
    <property type="entry name" value="Bmp"/>
    <property type="match status" value="1"/>
</dbReference>
<evidence type="ECO:0000256" key="4">
    <source>
        <dbReference type="ARBA" id="ARBA00023136"/>
    </source>
</evidence>
<keyword evidence="3" id="KW-0732">Signal</keyword>
<dbReference type="PANTHER" id="PTHR34296">
    <property type="entry name" value="TRANSCRIPTIONAL ACTIVATOR PROTEIN MED"/>
    <property type="match status" value="1"/>
</dbReference>
<accession>X0WVH4</accession>
<proteinExistence type="predicted"/>
<evidence type="ECO:0000256" key="6">
    <source>
        <dbReference type="SAM" id="Phobius"/>
    </source>
</evidence>
<sequence>MGSSVISRKWLVPAIIVLVVASATVYWLTRPKEEEKLRVAVVMWGFHDEGLWDPAAANAVLNLEEKYNLEITWAEEIDFTQLESLLRTLAGKNDVIYLTTDEFEEAMRAMASSSPDVYWIQQYESTSISTEYFPENVVALNAYQASDLSFLAGAIAAKITETNKLGVVQAIAGPRDTRLMSAAFRSGAHYVNEEIEVFRVVIGAYVDPIKTRDSVASLAEAGCDIVFVGMDDESGTLEAKEKGIYSIQE</sequence>
<evidence type="ECO:0000256" key="3">
    <source>
        <dbReference type="ARBA" id="ARBA00022729"/>
    </source>
</evidence>
<evidence type="ECO:0000259" key="7">
    <source>
        <dbReference type="Pfam" id="PF02608"/>
    </source>
</evidence>
<dbReference type="EMBL" id="BARS01039248">
    <property type="protein sequence ID" value="GAG16761.1"/>
    <property type="molecule type" value="Genomic_DNA"/>
</dbReference>
<keyword evidence="2" id="KW-1003">Cell membrane</keyword>
<organism evidence="8">
    <name type="scientific">marine sediment metagenome</name>
    <dbReference type="NCBI Taxonomy" id="412755"/>
    <lineage>
        <taxon>unclassified sequences</taxon>
        <taxon>metagenomes</taxon>
        <taxon>ecological metagenomes</taxon>
    </lineage>
</organism>
<dbReference type="PANTHER" id="PTHR34296:SF2">
    <property type="entry name" value="ABC TRANSPORTER GUANOSINE-BINDING PROTEIN NUPN"/>
    <property type="match status" value="1"/>
</dbReference>
<keyword evidence="4 6" id="KW-0472">Membrane</keyword>